<evidence type="ECO:0000313" key="4">
    <source>
        <dbReference type="Proteomes" id="UP001501727"/>
    </source>
</evidence>
<keyword evidence="2" id="KW-0812">Transmembrane</keyword>
<feature type="transmembrane region" description="Helical" evidence="2">
    <location>
        <begin position="16"/>
        <end position="35"/>
    </location>
</feature>
<name>A0ABP7MXX9_9GAMM</name>
<dbReference type="EMBL" id="BAAAZU010000030">
    <property type="protein sequence ID" value="GAA3932077.1"/>
    <property type="molecule type" value="Genomic_DNA"/>
</dbReference>
<feature type="region of interest" description="Disordered" evidence="1">
    <location>
        <begin position="45"/>
        <end position="85"/>
    </location>
</feature>
<feature type="compositionally biased region" description="Low complexity" evidence="1">
    <location>
        <begin position="46"/>
        <end position="59"/>
    </location>
</feature>
<comment type="caution">
    <text evidence="3">The sequence shown here is derived from an EMBL/GenBank/DDBJ whole genome shotgun (WGS) entry which is preliminary data.</text>
</comment>
<protein>
    <recommendedName>
        <fullName evidence="5">HEAT repeat domain-containing protein</fullName>
    </recommendedName>
</protein>
<proteinExistence type="predicted"/>
<dbReference type="InterPro" id="IPR011989">
    <property type="entry name" value="ARM-like"/>
</dbReference>
<evidence type="ECO:0000256" key="1">
    <source>
        <dbReference type="SAM" id="MobiDB-lite"/>
    </source>
</evidence>
<dbReference type="Proteomes" id="UP001501727">
    <property type="component" value="Unassembled WGS sequence"/>
</dbReference>
<evidence type="ECO:0000313" key="3">
    <source>
        <dbReference type="EMBL" id="GAA3932077.1"/>
    </source>
</evidence>
<evidence type="ECO:0000256" key="2">
    <source>
        <dbReference type="SAM" id="Phobius"/>
    </source>
</evidence>
<sequence length="319" mass="33505">MVATHAGGPQAPRSGVLRPAIVVALLAAALGGGLVGHRLADHRGATDAPASAADATPARGESRPAPPRPPLQARVPAPVGDNLGLESTRALNDPAYLRELIARHAGETDPDRRGALLAVLESAANDQVMAYALQLADASDPQSRQDGLRLLQAFPLDRAPVRELLLRQIDEESDPAMLRQLVDGLTPAVLPVEDTTPVAARLAQLRSHPDPGVRASSLLQSTQWDHQADMEQMLYEAMLDPAPQVREAAAAGVTSTLVHSTRLKTALLEMAGDTTLSADARSAAVFALQGFALDRDEYALFKHLAAETGPAASEAGHGH</sequence>
<keyword evidence="2" id="KW-1133">Transmembrane helix</keyword>
<reference evidence="4" key="1">
    <citation type="journal article" date="2019" name="Int. J. Syst. Evol. Microbiol.">
        <title>The Global Catalogue of Microorganisms (GCM) 10K type strain sequencing project: providing services to taxonomists for standard genome sequencing and annotation.</title>
        <authorList>
            <consortium name="The Broad Institute Genomics Platform"/>
            <consortium name="The Broad Institute Genome Sequencing Center for Infectious Disease"/>
            <person name="Wu L."/>
            <person name="Ma J."/>
        </authorList>
    </citation>
    <scope>NUCLEOTIDE SEQUENCE [LARGE SCALE GENOMIC DNA]</scope>
    <source>
        <strain evidence="4">JCM 16916</strain>
    </source>
</reference>
<gene>
    <name evidence="3" type="ORF">GCM10022229_27100</name>
</gene>
<accession>A0ABP7MXX9</accession>
<evidence type="ECO:0008006" key="5">
    <source>
        <dbReference type="Google" id="ProtNLM"/>
    </source>
</evidence>
<keyword evidence="2" id="KW-0472">Membrane</keyword>
<keyword evidence="4" id="KW-1185">Reference proteome</keyword>
<dbReference type="SUPFAM" id="SSF48371">
    <property type="entry name" value="ARM repeat"/>
    <property type="match status" value="1"/>
</dbReference>
<organism evidence="3 4">
    <name type="scientific">Luteimonas lutimaris</name>
    <dbReference type="NCBI Taxonomy" id="698645"/>
    <lineage>
        <taxon>Bacteria</taxon>
        <taxon>Pseudomonadati</taxon>
        <taxon>Pseudomonadota</taxon>
        <taxon>Gammaproteobacteria</taxon>
        <taxon>Lysobacterales</taxon>
        <taxon>Lysobacteraceae</taxon>
        <taxon>Luteimonas</taxon>
    </lineage>
</organism>
<dbReference type="InterPro" id="IPR016024">
    <property type="entry name" value="ARM-type_fold"/>
</dbReference>
<dbReference type="Gene3D" id="1.25.10.10">
    <property type="entry name" value="Leucine-rich Repeat Variant"/>
    <property type="match status" value="1"/>
</dbReference>